<dbReference type="EMBL" id="BJWL01000038">
    <property type="protein sequence ID" value="GFS28266.1"/>
    <property type="molecule type" value="Genomic_DNA"/>
</dbReference>
<dbReference type="Proteomes" id="UP000585474">
    <property type="component" value="Unassembled WGS sequence"/>
</dbReference>
<accession>A0A7J0D749</accession>
<name>A0A7J0D749_9ERIC</name>
<gene>
    <name evidence="1" type="ORF">Acr_00g0000920</name>
    <name evidence="2" type="ORF">Acr_00g0000930</name>
    <name evidence="3" type="ORF">Acr_00g0003240</name>
</gene>
<reference evidence="3" key="2">
    <citation type="submission" date="2020-08" db="EMBL/GenBank/DDBJ databases">
        <title>De Novo Assembly of kiwifruit Actinidia rufa.</title>
        <authorList>
            <person name="Sugita-Konishi S."/>
            <person name="Sato K."/>
            <person name="Mori E."/>
            <person name="Abe Y."/>
            <person name="Kisaki G."/>
            <person name="Hamano K."/>
            <person name="Suezawa K."/>
            <person name="Otani M."/>
            <person name="Fukuda T."/>
            <person name="Manabe T."/>
            <person name="Gomi K."/>
            <person name="Tabuchi M."/>
            <person name="Akimitsu K."/>
            <person name="Kataoka I."/>
        </authorList>
    </citation>
    <scope>NUCLEOTIDE SEQUENCE</scope>
    <source>
        <strain evidence="4">cv. Fuchu</strain>
        <strain evidence="3">Fuchu</strain>
    </source>
</reference>
<sequence length="102" mass="11735">MSVLRAAFRFLISGRSYEISSAIRTDVTCARTYLLQPDRRKESVSENVSESVWLFINRREEILCCSARRWFRPPGMWPYGGNNNRAGQREVVLFVLLGMASS</sequence>
<keyword evidence="4" id="KW-1185">Reference proteome</keyword>
<reference evidence="4" key="1">
    <citation type="submission" date="2019-07" db="EMBL/GenBank/DDBJ databases">
        <title>De Novo Assembly of kiwifruit Actinidia rufa.</title>
        <authorList>
            <person name="Sugita-Konishi S."/>
            <person name="Sato K."/>
            <person name="Mori E."/>
            <person name="Abe Y."/>
            <person name="Kisaki G."/>
            <person name="Hamano K."/>
            <person name="Suezawa K."/>
            <person name="Otani M."/>
            <person name="Fukuda T."/>
            <person name="Manabe T."/>
            <person name="Gomi K."/>
            <person name="Tabuchi M."/>
            <person name="Akimitsu K."/>
            <person name="Kataoka I."/>
        </authorList>
    </citation>
    <scope>NUCLEOTIDE SEQUENCE [LARGE SCALE GENOMIC DNA]</scope>
    <source>
        <strain evidence="4">cv. Fuchu</strain>
        <strain evidence="2">Fuchu</strain>
    </source>
</reference>
<proteinExistence type="predicted"/>
<protein>
    <submittedName>
        <fullName evidence="3">Uncharacterized protein</fullName>
    </submittedName>
</protein>
<dbReference type="AlphaFoldDB" id="A0A7J0D749"/>
<evidence type="ECO:0000313" key="4">
    <source>
        <dbReference type="Proteomes" id="UP000585474"/>
    </source>
</evidence>
<dbReference type="EMBL" id="BJWL01000048">
    <property type="protein sequence ID" value="GFS28677.1"/>
    <property type="molecule type" value="Genomic_DNA"/>
</dbReference>
<evidence type="ECO:0000313" key="1">
    <source>
        <dbReference type="EMBL" id="GFS28266.1"/>
    </source>
</evidence>
<dbReference type="EMBL" id="BJWL01000038">
    <property type="protein sequence ID" value="GFS28267.1"/>
    <property type="molecule type" value="Genomic_DNA"/>
</dbReference>
<evidence type="ECO:0000313" key="3">
    <source>
        <dbReference type="EMBL" id="GFS28677.1"/>
    </source>
</evidence>
<comment type="caution">
    <text evidence="3">The sequence shown here is derived from an EMBL/GenBank/DDBJ whole genome shotgun (WGS) entry which is preliminary data.</text>
</comment>
<evidence type="ECO:0000313" key="2">
    <source>
        <dbReference type="EMBL" id="GFS28267.1"/>
    </source>
</evidence>
<organism evidence="3 4">
    <name type="scientific">Actinidia rufa</name>
    <dbReference type="NCBI Taxonomy" id="165716"/>
    <lineage>
        <taxon>Eukaryota</taxon>
        <taxon>Viridiplantae</taxon>
        <taxon>Streptophyta</taxon>
        <taxon>Embryophyta</taxon>
        <taxon>Tracheophyta</taxon>
        <taxon>Spermatophyta</taxon>
        <taxon>Magnoliopsida</taxon>
        <taxon>eudicotyledons</taxon>
        <taxon>Gunneridae</taxon>
        <taxon>Pentapetalae</taxon>
        <taxon>asterids</taxon>
        <taxon>Ericales</taxon>
        <taxon>Actinidiaceae</taxon>
        <taxon>Actinidia</taxon>
    </lineage>
</organism>